<sequence length="257" mass="27492">MTDDFTRAWRDWHEHREAALAQPHGWLSLTAFHWLDEEPAPLDGLPGLWSSDGTAVTVTAKAADGLSADGRAVDGTAEFKAPAGSGPAWVDYGDKRLELAPRGGRHAVRVRDPLAPTRTGFTGVPAFDPDPAWVVRAEFTPAPELVDVGSVREGVDQSLHAVGTVRFDLDGASQELVATDAGEGRLWLLFRDPTNGDTTASFRQLTAPAPDPDGTVELDFNRSLNMPCAFTDYGTCPLPPGPNRLTAAVTAGERKPS</sequence>
<evidence type="ECO:0000313" key="2">
    <source>
        <dbReference type="Proteomes" id="UP000574690"/>
    </source>
</evidence>
<dbReference type="InterPro" id="IPR012467">
    <property type="entry name" value="DUF1684"/>
</dbReference>
<accession>A0A850C9V6</accession>
<dbReference type="PANTHER" id="PTHR41913:SF1">
    <property type="entry name" value="DUF1684 DOMAIN-CONTAINING PROTEIN"/>
    <property type="match status" value="1"/>
</dbReference>
<gene>
    <name evidence="1" type="ORF">HOQ43_00160</name>
</gene>
<dbReference type="Proteomes" id="UP000574690">
    <property type="component" value="Unassembled WGS sequence"/>
</dbReference>
<name>A0A850C9V6_9ACTN</name>
<organism evidence="1 2">
    <name type="scientific">Glycomyces artemisiae</name>
    <dbReference type="NCBI Taxonomy" id="1076443"/>
    <lineage>
        <taxon>Bacteria</taxon>
        <taxon>Bacillati</taxon>
        <taxon>Actinomycetota</taxon>
        <taxon>Actinomycetes</taxon>
        <taxon>Glycomycetales</taxon>
        <taxon>Glycomycetaceae</taxon>
        <taxon>Glycomyces</taxon>
    </lineage>
</organism>
<dbReference type="Pfam" id="PF07920">
    <property type="entry name" value="DUF1684"/>
    <property type="match status" value="1"/>
</dbReference>
<proteinExistence type="predicted"/>
<dbReference type="EMBL" id="JABFXE010000006">
    <property type="protein sequence ID" value="NUQ86870.1"/>
    <property type="molecule type" value="Genomic_DNA"/>
</dbReference>
<reference evidence="1 2" key="1">
    <citation type="submission" date="2020-05" db="EMBL/GenBank/DDBJ databases">
        <title>DNA-SIP metagenomic assembled genomes.</title>
        <authorList>
            <person name="Yu J."/>
        </authorList>
    </citation>
    <scope>NUCLEOTIDE SEQUENCE [LARGE SCALE GENOMIC DNA]</scope>
    <source>
        <strain evidence="1">Bin5.27</strain>
    </source>
</reference>
<evidence type="ECO:0000313" key="1">
    <source>
        <dbReference type="EMBL" id="NUQ86870.1"/>
    </source>
</evidence>
<protein>
    <submittedName>
        <fullName evidence="1">DUF1684 domain-containing protein</fullName>
    </submittedName>
</protein>
<dbReference type="AlphaFoldDB" id="A0A850C9V6"/>
<dbReference type="PANTHER" id="PTHR41913">
    <property type="entry name" value="DUF1684 DOMAIN-CONTAINING PROTEIN"/>
    <property type="match status" value="1"/>
</dbReference>
<comment type="caution">
    <text evidence="1">The sequence shown here is derived from an EMBL/GenBank/DDBJ whole genome shotgun (WGS) entry which is preliminary data.</text>
</comment>